<name>A0A4T0VRI4_9PEZI</name>
<dbReference type="OrthoDB" id="10304711at2759"/>
<feature type="compositionally biased region" description="Basic and acidic residues" evidence="1">
    <location>
        <begin position="94"/>
        <end position="122"/>
    </location>
</feature>
<evidence type="ECO:0000313" key="4">
    <source>
        <dbReference type="Proteomes" id="UP000305883"/>
    </source>
</evidence>
<dbReference type="Proteomes" id="UP000305883">
    <property type="component" value="Unassembled WGS sequence"/>
</dbReference>
<organism evidence="3 4">
    <name type="scientific">Colletotrichum higginsianum</name>
    <dbReference type="NCBI Taxonomy" id="80884"/>
    <lineage>
        <taxon>Eukaryota</taxon>
        <taxon>Fungi</taxon>
        <taxon>Dikarya</taxon>
        <taxon>Ascomycota</taxon>
        <taxon>Pezizomycotina</taxon>
        <taxon>Sordariomycetes</taxon>
        <taxon>Hypocreomycetidae</taxon>
        <taxon>Glomerellales</taxon>
        <taxon>Glomerellaceae</taxon>
        <taxon>Colletotrichum</taxon>
        <taxon>Colletotrichum destructivum species complex</taxon>
    </lineage>
</organism>
<protein>
    <submittedName>
        <fullName evidence="3">Uncharacterized protein</fullName>
    </submittedName>
</protein>
<evidence type="ECO:0000256" key="1">
    <source>
        <dbReference type="SAM" id="MobiDB-lite"/>
    </source>
</evidence>
<gene>
    <name evidence="3" type="ORF">CH35J_008824</name>
</gene>
<reference evidence="3 4" key="1">
    <citation type="journal article" date="2019" name="Genome Biol. Evol.">
        <title>Genomic Plasticity Mediated by Transposable Elements in the Plant Pathogenic Fungus Colletotrichum higginsianum.</title>
        <authorList>
            <person name="Tsushima A."/>
            <person name="Gan P."/>
            <person name="Kumakura N."/>
            <person name="Narusaka M."/>
            <person name="Takano Y."/>
            <person name="Narusaka Y."/>
            <person name="Shirasu K."/>
        </authorList>
    </citation>
    <scope>NUCLEOTIDE SEQUENCE [LARGE SCALE GENOMIC DNA]</scope>
    <source>
        <strain evidence="3 4">MAFF305635-RFP</strain>
    </source>
</reference>
<proteinExistence type="predicted"/>
<feature type="compositionally biased region" description="Polar residues" evidence="1">
    <location>
        <begin position="68"/>
        <end position="84"/>
    </location>
</feature>
<evidence type="ECO:0000256" key="2">
    <source>
        <dbReference type="SAM" id="Phobius"/>
    </source>
</evidence>
<feature type="transmembrane region" description="Helical" evidence="2">
    <location>
        <begin position="6"/>
        <end position="26"/>
    </location>
</feature>
<feature type="compositionally biased region" description="Polar residues" evidence="1">
    <location>
        <begin position="47"/>
        <end position="60"/>
    </location>
</feature>
<evidence type="ECO:0000313" key="3">
    <source>
        <dbReference type="EMBL" id="TIC95164.1"/>
    </source>
</evidence>
<accession>A0A4T0VRI4</accession>
<dbReference type="AlphaFoldDB" id="A0A4T0VRI4"/>
<comment type="caution">
    <text evidence="3">The sequence shown here is derived from an EMBL/GenBank/DDBJ whole genome shotgun (WGS) entry which is preliminary data.</text>
</comment>
<keyword evidence="2" id="KW-1133">Transmembrane helix</keyword>
<sequence length="122" mass="13510">MALAVGIGIGMAIITTVIAIDGYVLYRKRQLKKKGDLEAPSGADLQPTDSSQPGEQSNGPQRKDPDVSHTSFQVEMAETSTQHGEQPLKKTKSRDRESIKKKVMDDAERKAEDKTQDERAWL</sequence>
<keyword evidence="2" id="KW-0472">Membrane</keyword>
<dbReference type="EMBL" id="MWPZ01000006">
    <property type="protein sequence ID" value="TIC95164.1"/>
    <property type="molecule type" value="Genomic_DNA"/>
</dbReference>
<feature type="region of interest" description="Disordered" evidence="1">
    <location>
        <begin position="35"/>
        <end position="122"/>
    </location>
</feature>
<keyword evidence="2" id="KW-0812">Transmembrane</keyword>